<dbReference type="Proteomes" id="UP001150925">
    <property type="component" value="Unassembled WGS sequence"/>
</dbReference>
<keyword evidence="3" id="KW-1185">Reference proteome</keyword>
<dbReference type="EMBL" id="JANBPY010000030">
    <property type="protein sequence ID" value="KAJ1969710.1"/>
    <property type="molecule type" value="Genomic_DNA"/>
</dbReference>
<evidence type="ECO:0000313" key="2">
    <source>
        <dbReference type="EMBL" id="KAJ1969710.1"/>
    </source>
</evidence>
<organism evidence="2 3">
    <name type="scientific">Dispira parvispora</name>
    <dbReference type="NCBI Taxonomy" id="1520584"/>
    <lineage>
        <taxon>Eukaryota</taxon>
        <taxon>Fungi</taxon>
        <taxon>Fungi incertae sedis</taxon>
        <taxon>Zoopagomycota</taxon>
        <taxon>Kickxellomycotina</taxon>
        <taxon>Dimargaritomycetes</taxon>
        <taxon>Dimargaritales</taxon>
        <taxon>Dimargaritaceae</taxon>
        <taxon>Dispira</taxon>
    </lineage>
</organism>
<dbReference type="InterPro" id="IPR018812">
    <property type="entry name" value="SAK_HAD"/>
</dbReference>
<comment type="caution">
    <text evidence="2">The sequence shown here is derived from an EMBL/GenBank/DDBJ whole genome shotgun (WGS) entry which is preliminary data.</text>
</comment>
<sequence length="583" mass="65155">MAAPSSTPPPESSPLVVPQSIIDNLQLHTAPYRQRIQRFQQRLALSRTKLKGRGAQGLATLDTDTSERFTSLRIFDFDNTLYKSPVPSPWLWDTKLIGKLLSTDIGWYHDPRTLSPPYVVPRMGDYNPLVLAEARRSLADPQCLTVLLTGRNDKKFRTSLNAILRKARLHFDIVFLKDVPSIFTHENRPSWDESPASPIAIVPTFSYKTLVIDLLLDAFPSVKDLHIWEDRTHHRQRFRSYAQRLVQSGRLVSSTVPRFKPAIGYMPMHLETQLVHALVGDYNARQQALVVSNSTTSVPNPLSPDHVLVPGPLSDLSELRSPSLGTVFGGSGVLSPTEVTLSPQPSLSSATPPHLVLQSYVDRTELKFSNQSFHTLLSALPLSIEHLYTQVPLALLCKGALTETLQKYLNTCTVPNVKTRYNLDVTVDSVAQVDSQAVLARIRWPEHLNEFCFGKRAPFLVVACRGSVAGFQNSIHSITEWSFLESPIHLRACLIERTLSTVVDVNHPEVPSGVTKELELPLEERPIKLSSLIQEYHPHVQGKAFGKALDTVKVTLAERGVVNIKRNEEILRTLVQECVFPSP</sequence>
<feature type="domain" description="Swiss Army Knife RNA repair protein HAD" evidence="1">
    <location>
        <begin position="84"/>
        <end position="283"/>
    </location>
</feature>
<protein>
    <recommendedName>
        <fullName evidence="1">Swiss Army Knife RNA repair protein HAD domain-containing protein</fullName>
    </recommendedName>
</protein>
<dbReference type="Pfam" id="PF10307">
    <property type="entry name" value="HAD_SAK_1"/>
    <property type="match status" value="1"/>
</dbReference>
<gene>
    <name evidence="2" type="ORF">IWQ62_000450</name>
</gene>
<dbReference type="AlphaFoldDB" id="A0A9W8AYC3"/>
<name>A0A9W8AYC3_9FUNG</name>
<accession>A0A9W8AYC3</accession>
<evidence type="ECO:0000313" key="3">
    <source>
        <dbReference type="Proteomes" id="UP001150925"/>
    </source>
</evidence>
<reference evidence="2" key="1">
    <citation type="submission" date="2022-07" db="EMBL/GenBank/DDBJ databases">
        <title>Phylogenomic reconstructions and comparative analyses of Kickxellomycotina fungi.</title>
        <authorList>
            <person name="Reynolds N.K."/>
            <person name="Stajich J.E."/>
            <person name="Barry K."/>
            <person name="Grigoriev I.V."/>
            <person name="Crous P."/>
            <person name="Smith M.E."/>
        </authorList>
    </citation>
    <scope>NUCLEOTIDE SEQUENCE</scope>
    <source>
        <strain evidence="2">RSA 1196</strain>
    </source>
</reference>
<dbReference type="OrthoDB" id="5596992at2759"/>
<evidence type="ECO:0000259" key="1">
    <source>
        <dbReference type="Pfam" id="PF10307"/>
    </source>
</evidence>
<proteinExistence type="predicted"/>